<protein>
    <submittedName>
        <fullName evidence="1">Uncharacterized protein</fullName>
    </submittedName>
</protein>
<organism evidence="1 2">
    <name type="scientific">Lithospermum erythrorhizon</name>
    <name type="common">Purple gromwell</name>
    <name type="synonym">Lithospermum officinale var. erythrorhizon</name>
    <dbReference type="NCBI Taxonomy" id="34254"/>
    <lineage>
        <taxon>Eukaryota</taxon>
        <taxon>Viridiplantae</taxon>
        <taxon>Streptophyta</taxon>
        <taxon>Embryophyta</taxon>
        <taxon>Tracheophyta</taxon>
        <taxon>Spermatophyta</taxon>
        <taxon>Magnoliopsida</taxon>
        <taxon>eudicotyledons</taxon>
        <taxon>Gunneridae</taxon>
        <taxon>Pentapetalae</taxon>
        <taxon>asterids</taxon>
        <taxon>lamiids</taxon>
        <taxon>Boraginales</taxon>
        <taxon>Boraginaceae</taxon>
        <taxon>Boraginoideae</taxon>
        <taxon>Lithospermeae</taxon>
        <taxon>Lithospermum</taxon>
    </lineage>
</organism>
<proteinExistence type="predicted"/>
<gene>
    <name evidence="1" type="ORF">LIER_28940</name>
</gene>
<name>A0AAV3RHG5_LITER</name>
<keyword evidence="2" id="KW-1185">Reference proteome</keyword>
<dbReference type="EMBL" id="BAABME010009810">
    <property type="protein sequence ID" value="GAA0175844.1"/>
    <property type="molecule type" value="Genomic_DNA"/>
</dbReference>
<evidence type="ECO:0000313" key="2">
    <source>
        <dbReference type="Proteomes" id="UP001454036"/>
    </source>
</evidence>
<accession>A0AAV3RHG5</accession>
<reference evidence="1 2" key="1">
    <citation type="submission" date="2024-01" db="EMBL/GenBank/DDBJ databases">
        <title>The complete chloroplast genome sequence of Lithospermum erythrorhizon: insights into the phylogenetic relationship among Boraginaceae species and the maternal lineages of purple gromwells.</title>
        <authorList>
            <person name="Okada T."/>
            <person name="Watanabe K."/>
        </authorList>
    </citation>
    <scope>NUCLEOTIDE SEQUENCE [LARGE SCALE GENOMIC DNA]</scope>
</reference>
<comment type="caution">
    <text evidence="1">The sequence shown here is derived from an EMBL/GenBank/DDBJ whole genome shotgun (WGS) entry which is preliminary data.</text>
</comment>
<sequence length="359" mass="41810">MYSYETTTGFQLTSKGPIAEVRKGNVTRFGSIIKVRLISCPSEKNLDELCQVLTNSEFDCIPIVIDTLQLEVDGVIRFWVLVVSQGISLAKLSNMHQHKFFEKSLISEFYQKILKDLLVVTKNLMETPFKGVMKSNNIFVWTPVEGDFPRVILTNFKKKDCASNEWGDLAKLIENINRKIDFHIHCKQPDMEELINALKAPNKENLEEIKYYPVFWRRSQRRNFLVSIGGGVNRNKSSKFYSVDTAKKVFGDNFKGWYSTIKFSYLDYQMIGFFDRSYTAPKETKKSGRRLHFLNALTFFRNVYAHSSWNLSNSRFSDKSVDDLQAHLENLFPLLVWEMYLKDKKDKELIPQANLVSFY</sequence>
<dbReference type="Proteomes" id="UP001454036">
    <property type="component" value="Unassembled WGS sequence"/>
</dbReference>
<dbReference type="AlphaFoldDB" id="A0AAV3RHG5"/>
<evidence type="ECO:0000313" key="1">
    <source>
        <dbReference type="EMBL" id="GAA0175844.1"/>
    </source>
</evidence>